<evidence type="ECO:0000313" key="2">
    <source>
        <dbReference type="Proteomes" id="UP000010953"/>
    </source>
</evidence>
<sequence>MDEVCQAPKEIEQGDWHENKMMKRIQPPVVFVVLHGFDFLFR</sequence>
<dbReference type="STRING" id="1239962.C943_02215"/>
<dbReference type="Proteomes" id="UP000010953">
    <property type="component" value="Unassembled WGS sequence"/>
</dbReference>
<reference evidence="1" key="1">
    <citation type="submission" date="2013-01" db="EMBL/GenBank/DDBJ databases">
        <title>Genome assembly of Mariniradius saccharolyticus AK6.</title>
        <authorList>
            <person name="Vaidya B."/>
            <person name="Khatri I."/>
            <person name="Tanuku N.R.S."/>
            <person name="Subramanian S."/>
            <person name="Pinnaka A."/>
        </authorList>
    </citation>
    <scope>NUCLEOTIDE SEQUENCE [LARGE SCALE GENOMIC DNA]</scope>
    <source>
        <strain evidence="1">AK6</strain>
    </source>
</reference>
<dbReference type="EMBL" id="AMZY02000019">
    <property type="protein sequence ID" value="EMS31560.1"/>
    <property type="molecule type" value="Genomic_DNA"/>
</dbReference>
<accession>M7X237</accession>
<evidence type="ECO:0000313" key="1">
    <source>
        <dbReference type="EMBL" id="EMS31560.1"/>
    </source>
</evidence>
<gene>
    <name evidence="1" type="ORF">C943_02215</name>
</gene>
<keyword evidence="2" id="KW-1185">Reference proteome</keyword>
<dbReference type="InParanoid" id="M7X237"/>
<organism evidence="1 2">
    <name type="scientific">Mariniradius saccharolyticus AK6</name>
    <dbReference type="NCBI Taxonomy" id="1239962"/>
    <lineage>
        <taxon>Bacteria</taxon>
        <taxon>Pseudomonadati</taxon>
        <taxon>Bacteroidota</taxon>
        <taxon>Cytophagia</taxon>
        <taxon>Cytophagales</taxon>
        <taxon>Cyclobacteriaceae</taxon>
        <taxon>Mariniradius</taxon>
    </lineage>
</organism>
<proteinExistence type="predicted"/>
<name>M7X237_9BACT</name>
<protein>
    <submittedName>
        <fullName evidence="1">Uncharacterized protein</fullName>
    </submittedName>
</protein>
<dbReference type="AlphaFoldDB" id="M7X237"/>
<comment type="caution">
    <text evidence="1">The sequence shown here is derived from an EMBL/GenBank/DDBJ whole genome shotgun (WGS) entry which is preliminary data.</text>
</comment>